<feature type="domain" description="Zn(2)-C6 fungal-type" evidence="7">
    <location>
        <begin position="162"/>
        <end position="193"/>
    </location>
</feature>
<dbReference type="Gene3D" id="3.30.160.60">
    <property type="entry name" value="Classic Zinc Finger"/>
    <property type="match status" value="1"/>
</dbReference>
<feature type="compositionally biased region" description="Low complexity" evidence="6">
    <location>
        <begin position="103"/>
        <end position="115"/>
    </location>
</feature>
<dbReference type="SUPFAM" id="SSF57701">
    <property type="entry name" value="Zn2/Cys6 DNA-binding domain"/>
    <property type="match status" value="2"/>
</dbReference>
<dbReference type="EMBL" id="QEAP01000088">
    <property type="protein sequence ID" value="TPX75261.1"/>
    <property type="molecule type" value="Genomic_DNA"/>
</dbReference>
<dbReference type="AlphaFoldDB" id="A0A507FFX9"/>
<dbReference type="PROSITE" id="PS50157">
    <property type="entry name" value="ZINC_FINGER_C2H2_2"/>
    <property type="match status" value="1"/>
</dbReference>
<name>A0A507FFX9_9FUNG</name>
<dbReference type="PROSITE" id="PS50048">
    <property type="entry name" value="ZN2_CY6_FUNGAL_2"/>
    <property type="match status" value="2"/>
</dbReference>
<dbReference type="CDD" id="cd00067">
    <property type="entry name" value="GAL4"/>
    <property type="match status" value="2"/>
</dbReference>
<dbReference type="SMART" id="SM00066">
    <property type="entry name" value="GAL4"/>
    <property type="match status" value="2"/>
</dbReference>
<feature type="compositionally biased region" description="Low complexity" evidence="6">
    <location>
        <begin position="1"/>
        <end position="22"/>
    </location>
</feature>
<evidence type="ECO:0000259" key="7">
    <source>
        <dbReference type="PROSITE" id="PS50048"/>
    </source>
</evidence>
<proteinExistence type="predicted"/>
<dbReference type="InterPro" id="IPR051580">
    <property type="entry name" value="ZnF-Chromatin_assoc"/>
</dbReference>
<dbReference type="InterPro" id="IPR036864">
    <property type="entry name" value="Zn2-C6_fun-type_DNA-bd_sf"/>
</dbReference>
<evidence type="ECO:0008006" key="11">
    <source>
        <dbReference type="Google" id="ProtNLM"/>
    </source>
</evidence>
<feature type="region of interest" description="Disordered" evidence="6">
    <location>
        <begin position="103"/>
        <end position="133"/>
    </location>
</feature>
<dbReference type="InterPro" id="IPR013087">
    <property type="entry name" value="Znf_C2H2_type"/>
</dbReference>
<keyword evidence="3 5" id="KW-0863">Zinc-finger</keyword>
<evidence type="ECO:0000256" key="6">
    <source>
        <dbReference type="SAM" id="MobiDB-lite"/>
    </source>
</evidence>
<keyword evidence="10" id="KW-1185">Reference proteome</keyword>
<gene>
    <name evidence="9" type="ORF">CcCBS67573_g03465</name>
</gene>
<evidence type="ECO:0000256" key="5">
    <source>
        <dbReference type="PROSITE-ProRule" id="PRU00042"/>
    </source>
</evidence>
<dbReference type="GO" id="GO:0000981">
    <property type="term" value="F:DNA-binding transcription factor activity, RNA polymerase II-specific"/>
    <property type="evidence" value="ECO:0007669"/>
    <property type="project" value="InterPro"/>
</dbReference>
<dbReference type="GO" id="GO:0005634">
    <property type="term" value="C:nucleus"/>
    <property type="evidence" value="ECO:0007669"/>
    <property type="project" value="TreeGrafter"/>
</dbReference>
<dbReference type="Proteomes" id="UP000320333">
    <property type="component" value="Unassembled WGS sequence"/>
</dbReference>
<dbReference type="Pfam" id="PF00172">
    <property type="entry name" value="Zn_clus"/>
    <property type="match status" value="2"/>
</dbReference>
<feature type="region of interest" description="Disordered" evidence="6">
    <location>
        <begin position="1"/>
        <end position="53"/>
    </location>
</feature>
<feature type="domain" description="Zn(2)-C6 fungal-type" evidence="7">
    <location>
        <begin position="258"/>
        <end position="288"/>
    </location>
</feature>
<evidence type="ECO:0000313" key="10">
    <source>
        <dbReference type="Proteomes" id="UP000320333"/>
    </source>
</evidence>
<keyword evidence="2" id="KW-0677">Repeat</keyword>
<dbReference type="STRING" id="246404.A0A507FFX9"/>
<feature type="compositionally biased region" description="Acidic residues" evidence="6">
    <location>
        <begin position="617"/>
        <end position="627"/>
    </location>
</feature>
<dbReference type="InterPro" id="IPR036236">
    <property type="entry name" value="Znf_C2H2_sf"/>
</dbReference>
<dbReference type="PROSITE" id="PS00028">
    <property type="entry name" value="ZINC_FINGER_C2H2_1"/>
    <property type="match status" value="2"/>
</dbReference>
<protein>
    <recommendedName>
        <fullName evidence="11">Zn(2)-C6 fungal-type domain-containing protein</fullName>
    </recommendedName>
</protein>
<organism evidence="9 10">
    <name type="scientific">Chytriomyces confervae</name>
    <dbReference type="NCBI Taxonomy" id="246404"/>
    <lineage>
        <taxon>Eukaryota</taxon>
        <taxon>Fungi</taxon>
        <taxon>Fungi incertae sedis</taxon>
        <taxon>Chytridiomycota</taxon>
        <taxon>Chytridiomycota incertae sedis</taxon>
        <taxon>Chytridiomycetes</taxon>
        <taxon>Chytridiales</taxon>
        <taxon>Chytriomycetaceae</taxon>
        <taxon>Chytriomyces</taxon>
    </lineage>
</organism>
<dbReference type="PANTHER" id="PTHR23057:SF0">
    <property type="entry name" value="JUXTAPOSED WITH ANOTHER ZINC FINGER PROTEIN 1"/>
    <property type="match status" value="1"/>
</dbReference>
<reference evidence="9 10" key="1">
    <citation type="journal article" date="2019" name="Sci. Rep.">
        <title>Comparative genomics of chytrid fungi reveal insights into the obligate biotrophic and pathogenic lifestyle of Synchytrium endobioticum.</title>
        <authorList>
            <person name="van de Vossenberg B.T.L.H."/>
            <person name="Warris S."/>
            <person name="Nguyen H.D.T."/>
            <person name="van Gent-Pelzer M.P.E."/>
            <person name="Joly D.L."/>
            <person name="van de Geest H.C."/>
            <person name="Bonants P.J.M."/>
            <person name="Smith D.S."/>
            <person name="Levesque C.A."/>
            <person name="van der Lee T.A.J."/>
        </authorList>
    </citation>
    <scope>NUCLEOTIDE SEQUENCE [LARGE SCALE GENOMIC DNA]</scope>
    <source>
        <strain evidence="9 10">CBS 675.73</strain>
    </source>
</reference>
<evidence type="ECO:0000256" key="4">
    <source>
        <dbReference type="ARBA" id="ARBA00022833"/>
    </source>
</evidence>
<accession>A0A507FFX9</accession>
<evidence type="ECO:0000313" key="9">
    <source>
        <dbReference type="EMBL" id="TPX75261.1"/>
    </source>
</evidence>
<dbReference type="InterPro" id="IPR001138">
    <property type="entry name" value="Zn2Cys6_DnaBD"/>
</dbReference>
<keyword evidence="1" id="KW-0479">Metal-binding</keyword>
<feature type="region of interest" description="Disordered" evidence="6">
    <location>
        <begin position="597"/>
        <end position="627"/>
    </location>
</feature>
<feature type="compositionally biased region" description="Polar residues" evidence="6">
    <location>
        <begin position="32"/>
        <end position="42"/>
    </location>
</feature>
<dbReference type="PROSITE" id="PS00463">
    <property type="entry name" value="ZN2_CY6_FUNGAL_1"/>
    <property type="match status" value="1"/>
</dbReference>
<dbReference type="PANTHER" id="PTHR23057">
    <property type="entry name" value="JUXTAPOSED WITH ANOTHER ZINC FINGER PROTEIN 1"/>
    <property type="match status" value="1"/>
</dbReference>
<dbReference type="Gene3D" id="4.10.240.10">
    <property type="entry name" value="Zn(2)-C6 fungal-type DNA-binding domain"/>
    <property type="match status" value="2"/>
</dbReference>
<feature type="domain" description="C2H2-type" evidence="8">
    <location>
        <begin position="527"/>
        <end position="554"/>
    </location>
</feature>
<dbReference type="OrthoDB" id="2123952at2759"/>
<keyword evidence="4" id="KW-0862">Zinc</keyword>
<dbReference type="SMART" id="SM00355">
    <property type="entry name" value="ZnF_C2H2"/>
    <property type="match status" value="2"/>
</dbReference>
<evidence type="ECO:0000259" key="8">
    <source>
        <dbReference type="PROSITE" id="PS50157"/>
    </source>
</evidence>
<evidence type="ECO:0000256" key="2">
    <source>
        <dbReference type="ARBA" id="ARBA00022737"/>
    </source>
</evidence>
<dbReference type="GO" id="GO:0008270">
    <property type="term" value="F:zinc ion binding"/>
    <property type="evidence" value="ECO:0007669"/>
    <property type="project" value="UniProtKB-KW"/>
</dbReference>
<feature type="region of interest" description="Disordered" evidence="6">
    <location>
        <begin position="411"/>
        <end position="444"/>
    </location>
</feature>
<evidence type="ECO:0000256" key="3">
    <source>
        <dbReference type="ARBA" id="ARBA00022771"/>
    </source>
</evidence>
<sequence length="627" mass="67715">MASQAQSRSTASTASTSSNLSSPFGHRRSGPCQYQQPASQSRKGPARALIERGPKFVAVSQATTSAKTVNRNTGMQATHSLSAEYGSSSDQEREAVEAMLNFHRSSQSPPHRSSQGDPSHAKDDVPKAVPASVETSLGADVSAEADRVLDGIALSSLKRLRPCDSCRAMRKRCDFESGENCTRCTERGETCAYTDEMRKKPCLSFSMGGTAEMSSVYHIPAAAVPDVRALSDSPYMQQAILASLDESPRIAKTRRHAACTACHTKKIKCDMLKPSCTGCYERSKVCVYPIPPQNSDAEPRKTHFALPKSTLISPIIPSQPIPSETSTIVKLEVPGQSLASINPSSSVAVRHPSLGPDSGDESIHSVDNGYYSTDSAASRLNQLSQEQSQIDSSSAISSAALAIENLSKPQRTSFPAVSSSPVVSDHHLSNTSGAHRPASASQKSTNQFPLFNPSYFERDPNFISRFKSKKQIKQAAITAAALASNPGTLSLADIVLDKLPRVKPGIQKRIKCGKLWILDPETAEKVYFCPICRKDYTTANGLKYHLSLHTDFHNMPPGYYWSKESATEDLTKVFQCTVEPCRKAYSTLAGLKYHMGKGKHGSAEGKQSGDEAGASSSEDEEDLNPDE</sequence>
<dbReference type="SUPFAM" id="SSF57667">
    <property type="entry name" value="beta-beta-alpha zinc fingers"/>
    <property type="match status" value="1"/>
</dbReference>
<evidence type="ECO:0000256" key="1">
    <source>
        <dbReference type="ARBA" id="ARBA00022723"/>
    </source>
</evidence>
<comment type="caution">
    <text evidence="9">The sequence shown here is derived from an EMBL/GenBank/DDBJ whole genome shotgun (WGS) entry which is preliminary data.</text>
</comment>
<feature type="compositionally biased region" description="Polar residues" evidence="6">
    <location>
        <begin position="429"/>
        <end position="444"/>
    </location>
</feature>